<dbReference type="GO" id="GO:0003934">
    <property type="term" value="F:GTP cyclohydrolase I activity"/>
    <property type="evidence" value="ECO:0007669"/>
    <property type="project" value="UniProtKB-UniRule"/>
</dbReference>
<dbReference type="InterPro" id="IPR020602">
    <property type="entry name" value="GTP_CycHdrlase_I_dom"/>
</dbReference>
<dbReference type="InterPro" id="IPR001474">
    <property type="entry name" value="GTP_CycHdrlase_I"/>
</dbReference>
<dbReference type="HAMAP" id="MF_00223">
    <property type="entry name" value="FolE"/>
    <property type="match status" value="1"/>
</dbReference>
<dbReference type="Pfam" id="PF01227">
    <property type="entry name" value="GTP_cyclohydroI"/>
    <property type="match status" value="1"/>
</dbReference>
<feature type="binding site" evidence="5">
    <location>
        <position position="93"/>
    </location>
    <ligand>
        <name>Zn(2+)</name>
        <dbReference type="ChEBI" id="CHEBI:29105"/>
    </ligand>
</feature>
<organism evidence="7 8">
    <name type="scientific">Sulfobacillus harzensis</name>
    <dbReference type="NCBI Taxonomy" id="2729629"/>
    <lineage>
        <taxon>Bacteria</taxon>
        <taxon>Bacillati</taxon>
        <taxon>Bacillota</taxon>
        <taxon>Clostridia</taxon>
        <taxon>Eubacteriales</taxon>
        <taxon>Clostridiales Family XVII. Incertae Sedis</taxon>
        <taxon>Sulfobacillus</taxon>
    </lineage>
</organism>
<dbReference type="NCBIfam" id="NF006825">
    <property type="entry name" value="PRK09347.1-2"/>
    <property type="match status" value="1"/>
</dbReference>
<protein>
    <recommendedName>
        <fullName evidence="5">GTP cyclohydrolase 1</fullName>
        <ecNumber evidence="5">3.5.4.16</ecNumber>
    </recommendedName>
    <alternativeName>
        <fullName evidence="5">GTP cyclohydrolase I</fullName>
        <shortName evidence="5">GTP-CH-I</shortName>
    </alternativeName>
</protein>
<dbReference type="PANTHER" id="PTHR11109:SF7">
    <property type="entry name" value="GTP CYCLOHYDROLASE 1"/>
    <property type="match status" value="1"/>
</dbReference>
<comment type="pathway">
    <text evidence="2 5">Cofactor biosynthesis; 7,8-dihydroneopterin triphosphate biosynthesis; 7,8-dihydroneopterin triphosphate from GTP: step 1/1.</text>
</comment>
<reference evidence="7 8" key="1">
    <citation type="submission" date="2020-04" db="EMBL/GenBank/DDBJ databases">
        <authorList>
            <person name="Zhang R."/>
            <person name="Schippers A."/>
        </authorList>
    </citation>
    <scope>NUCLEOTIDE SEQUENCE [LARGE SCALE GENOMIC DNA]</scope>
    <source>
        <strain evidence="7 8">DSM 109850</strain>
    </source>
</reference>
<evidence type="ECO:0000256" key="3">
    <source>
        <dbReference type="ARBA" id="ARBA00022563"/>
    </source>
</evidence>
<dbReference type="GO" id="GO:0046654">
    <property type="term" value="P:tetrahydrofolate biosynthetic process"/>
    <property type="evidence" value="ECO:0007669"/>
    <property type="project" value="UniProtKB-UniRule"/>
</dbReference>
<dbReference type="PROSITE" id="PS00859">
    <property type="entry name" value="GTP_CYCLOHYDROL_1_1"/>
    <property type="match status" value="1"/>
</dbReference>
<dbReference type="Proteomes" id="UP000533476">
    <property type="component" value="Unassembled WGS sequence"/>
</dbReference>
<dbReference type="PANTHER" id="PTHR11109">
    <property type="entry name" value="GTP CYCLOHYDROLASE I"/>
    <property type="match status" value="1"/>
</dbReference>
<keyword evidence="8" id="KW-1185">Reference proteome</keyword>
<keyword evidence="5" id="KW-0342">GTP-binding</keyword>
<keyword evidence="4 5" id="KW-0378">Hydrolase</keyword>
<proteinExistence type="inferred from homology"/>
<keyword evidence="5" id="KW-0479">Metal-binding</keyword>
<keyword evidence="5" id="KW-0862">Zinc</keyword>
<dbReference type="Gene3D" id="3.30.1130.10">
    <property type="match status" value="1"/>
</dbReference>
<dbReference type="InterPro" id="IPR043134">
    <property type="entry name" value="GTP-CH-I_N"/>
</dbReference>
<comment type="catalytic activity">
    <reaction evidence="1 5">
        <text>GTP + H2O = 7,8-dihydroneopterin 3'-triphosphate + formate + H(+)</text>
        <dbReference type="Rhea" id="RHEA:17473"/>
        <dbReference type="ChEBI" id="CHEBI:15377"/>
        <dbReference type="ChEBI" id="CHEBI:15378"/>
        <dbReference type="ChEBI" id="CHEBI:15740"/>
        <dbReference type="ChEBI" id="CHEBI:37565"/>
        <dbReference type="ChEBI" id="CHEBI:58462"/>
        <dbReference type="EC" id="3.5.4.16"/>
    </reaction>
</comment>
<name>A0A7Y0Q2D3_9FIRM</name>
<dbReference type="GO" id="GO:0006730">
    <property type="term" value="P:one-carbon metabolic process"/>
    <property type="evidence" value="ECO:0007669"/>
    <property type="project" value="UniProtKB-UniRule"/>
</dbReference>
<sequence length="202" mass="22784">MDSEWTTMSTSILPPPTPVDQEKIRQAVAMILEAVGEDPEREGLKDTPDRVARMYVEIFSGLRQDPREALATRFHVDHDEVVVVKNIPFYSACEHHLLPFYGVAHVAYLPSGGEVTGLSKLARLVEAYARRPQVQERLTNQIADTLEQELAAQGVLIMMEAEHLCMTMRGIQKPGSRTVTVASRGIYRDQADRRNEVLQLMR</sequence>
<evidence type="ECO:0000313" key="8">
    <source>
        <dbReference type="Proteomes" id="UP000533476"/>
    </source>
</evidence>
<evidence type="ECO:0000256" key="4">
    <source>
        <dbReference type="ARBA" id="ARBA00022801"/>
    </source>
</evidence>
<dbReference type="Gene3D" id="1.10.286.10">
    <property type="match status" value="1"/>
</dbReference>
<feature type="binding site" evidence="5">
    <location>
        <position position="96"/>
    </location>
    <ligand>
        <name>Zn(2+)</name>
        <dbReference type="ChEBI" id="CHEBI:29105"/>
    </ligand>
</feature>
<keyword evidence="5" id="KW-0547">Nucleotide-binding</keyword>
<keyword evidence="3 5" id="KW-0554">One-carbon metabolism</keyword>
<evidence type="ECO:0000256" key="2">
    <source>
        <dbReference type="ARBA" id="ARBA00005080"/>
    </source>
</evidence>
<dbReference type="FunFam" id="3.30.1130.10:FF:000001">
    <property type="entry name" value="GTP cyclohydrolase 1"/>
    <property type="match status" value="1"/>
</dbReference>
<comment type="similarity">
    <text evidence="5">Belongs to the GTP cyclohydrolase I family.</text>
</comment>
<dbReference type="EC" id="3.5.4.16" evidence="5"/>
<dbReference type="PROSITE" id="PS00860">
    <property type="entry name" value="GTP_CYCLOHYDROL_1_2"/>
    <property type="match status" value="1"/>
</dbReference>
<dbReference type="NCBIfam" id="TIGR00063">
    <property type="entry name" value="folE"/>
    <property type="match status" value="1"/>
</dbReference>
<evidence type="ECO:0000256" key="5">
    <source>
        <dbReference type="HAMAP-Rule" id="MF_00223"/>
    </source>
</evidence>
<accession>A0A7Y0Q2D3</accession>
<dbReference type="FunFam" id="1.10.286.10:FF:000001">
    <property type="entry name" value="GTP cyclohydrolase 1"/>
    <property type="match status" value="1"/>
</dbReference>
<dbReference type="InterPro" id="IPR043133">
    <property type="entry name" value="GTP-CH-I_C/QueF"/>
</dbReference>
<dbReference type="AlphaFoldDB" id="A0A7Y0Q2D3"/>
<comment type="subunit">
    <text evidence="5">Homopolymer.</text>
</comment>
<feature type="binding site" evidence="5">
    <location>
        <position position="165"/>
    </location>
    <ligand>
        <name>Zn(2+)</name>
        <dbReference type="ChEBI" id="CHEBI:29105"/>
    </ligand>
</feature>
<dbReference type="GO" id="GO:0008270">
    <property type="term" value="F:zinc ion binding"/>
    <property type="evidence" value="ECO:0007669"/>
    <property type="project" value="UniProtKB-UniRule"/>
</dbReference>
<evidence type="ECO:0000256" key="1">
    <source>
        <dbReference type="ARBA" id="ARBA00001052"/>
    </source>
</evidence>
<gene>
    <name evidence="5 7" type="primary">folE</name>
    <name evidence="7" type="ORF">HIJ39_01665</name>
</gene>
<dbReference type="SUPFAM" id="SSF55620">
    <property type="entry name" value="Tetrahydrobiopterin biosynthesis enzymes-like"/>
    <property type="match status" value="1"/>
</dbReference>
<dbReference type="GO" id="GO:0005525">
    <property type="term" value="F:GTP binding"/>
    <property type="evidence" value="ECO:0007669"/>
    <property type="project" value="UniProtKB-KW"/>
</dbReference>
<dbReference type="UniPathway" id="UPA00848">
    <property type="reaction ID" value="UER00151"/>
</dbReference>
<dbReference type="GO" id="GO:0006729">
    <property type="term" value="P:tetrahydrobiopterin biosynthetic process"/>
    <property type="evidence" value="ECO:0007669"/>
    <property type="project" value="TreeGrafter"/>
</dbReference>
<dbReference type="GO" id="GO:0005737">
    <property type="term" value="C:cytoplasm"/>
    <property type="evidence" value="ECO:0007669"/>
    <property type="project" value="TreeGrafter"/>
</dbReference>
<evidence type="ECO:0000313" key="7">
    <source>
        <dbReference type="EMBL" id="NMP21064.1"/>
    </source>
</evidence>
<dbReference type="EMBL" id="JABBVZ010000003">
    <property type="protein sequence ID" value="NMP21064.1"/>
    <property type="molecule type" value="Genomic_DNA"/>
</dbReference>
<comment type="caution">
    <text evidence="7">The sequence shown here is derived from an EMBL/GenBank/DDBJ whole genome shotgun (WGS) entry which is preliminary data.</text>
</comment>
<evidence type="ECO:0000259" key="6">
    <source>
        <dbReference type="Pfam" id="PF01227"/>
    </source>
</evidence>
<dbReference type="InterPro" id="IPR018234">
    <property type="entry name" value="GTP_CycHdrlase_I_CS"/>
</dbReference>
<feature type="domain" description="GTP cyclohydrolase I" evidence="6">
    <location>
        <begin position="24"/>
        <end position="201"/>
    </location>
</feature>
<dbReference type="NCBIfam" id="NF006826">
    <property type="entry name" value="PRK09347.1-3"/>
    <property type="match status" value="1"/>
</dbReference>